<gene>
    <name evidence="7" type="ORF">ADIWIN_3799</name>
</gene>
<name>S7VKS8_9FLAO</name>
<dbReference type="GO" id="GO:0045490">
    <property type="term" value="P:pectin catabolic process"/>
    <property type="evidence" value="ECO:0007669"/>
    <property type="project" value="TreeGrafter"/>
</dbReference>
<dbReference type="SUPFAM" id="SSF51445">
    <property type="entry name" value="(Trans)glycosidases"/>
    <property type="match status" value="1"/>
</dbReference>
<organism evidence="7 8">
    <name type="scientific">Winogradskyella psychrotolerans RS-3</name>
    <dbReference type="NCBI Taxonomy" id="641526"/>
    <lineage>
        <taxon>Bacteria</taxon>
        <taxon>Pseudomonadati</taxon>
        <taxon>Bacteroidota</taxon>
        <taxon>Flavobacteriia</taxon>
        <taxon>Flavobacteriales</taxon>
        <taxon>Flavobacteriaceae</taxon>
        <taxon>Winogradskyella</taxon>
    </lineage>
</organism>
<evidence type="ECO:0000256" key="6">
    <source>
        <dbReference type="RuleBase" id="RU361192"/>
    </source>
</evidence>
<dbReference type="PANTHER" id="PTHR34983">
    <property type="entry name" value="ARABINOGALACTAN ENDO-BETA-1,4-GALACTANASE A"/>
    <property type="match status" value="1"/>
</dbReference>
<dbReference type="InterPro" id="IPR017853">
    <property type="entry name" value="GH"/>
</dbReference>
<evidence type="ECO:0000256" key="3">
    <source>
        <dbReference type="ARBA" id="ARBA00012556"/>
    </source>
</evidence>
<dbReference type="STRING" id="641526.ADIWIN_3799"/>
<keyword evidence="4 6" id="KW-0378">Hydrolase</keyword>
<comment type="similarity">
    <text evidence="2 6">Belongs to the glycosyl hydrolase 53 family.</text>
</comment>
<keyword evidence="8" id="KW-1185">Reference proteome</keyword>
<dbReference type="EC" id="3.2.1.89" evidence="3 6"/>
<dbReference type="PATRIC" id="fig|641526.4.peg.3770"/>
<dbReference type="Gene3D" id="3.20.20.80">
    <property type="entry name" value="Glycosidases"/>
    <property type="match status" value="1"/>
</dbReference>
<comment type="catalytic activity">
    <reaction evidence="1 6">
        <text>The enzyme specifically hydrolyzes (1-&gt;4)-beta-D-galactosidic linkages in type I arabinogalactans.</text>
        <dbReference type="EC" id="3.2.1.89"/>
    </reaction>
</comment>
<dbReference type="PANTHER" id="PTHR34983:SF1">
    <property type="entry name" value="ARABINOGALACTAN ENDO-BETA-1,4-GALACTANASE A"/>
    <property type="match status" value="1"/>
</dbReference>
<dbReference type="InterPro" id="IPR011683">
    <property type="entry name" value="Glyco_hydro_53"/>
</dbReference>
<evidence type="ECO:0000313" key="8">
    <source>
        <dbReference type="Proteomes" id="UP000014962"/>
    </source>
</evidence>
<evidence type="ECO:0000256" key="2">
    <source>
        <dbReference type="ARBA" id="ARBA00010687"/>
    </source>
</evidence>
<dbReference type="GO" id="GO:0031218">
    <property type="term" value="F:arabinogalactan endo-1,4-beta-galactosidase activity"/>
    <property type="evidence" value="ECO:0007669"/>
    <property type="project" value="UniProtKB-EC"/>
</dbReference>
<evidence type="ECO:0000313" key="7">
    <source>
        <dbReference type="EMBL" id="EPR70117.1"/>
    </source>
</evidence>
<dbReference type="Proteomes" id="UP000014962">
    <property type="component" value="Unassembled WGS sequence"/>
</dbReference>
<evidence type="ECO:0000256" key="5">
    <source>
        <dbReference type="ARBA" id="ARBA00023295"/>
    </source>
</evidence>
<sequence>MKNFRIDRSLISMAEIKFLKYWLSSSIVILTSCSDNNNNNSITDDDIPENELFYKGMDLSFQSELKNYVIDYKDANGNSVELLGFVKSKRTNLISSNHIILEFASTPQGQKAYMEWLIFTIKAIPNKKEIGFCYWAPDWVAFNGNENTSTNGTSWENQCMFDFNLKALSILDVFNNN</sequence>
<proteinExistence type="inferred from homology"/>
<accession>S7VKS8</accession>
<evidence type="ECO:0000256" key="1">
    <source>
        <dbReference type="ARBA" id="ARBA00001695"/>
    </source>
</evidence>
<dbReference type="EMBL" id="ATMR01000203">
    <property type="protein sequence ID" value="EPR70117.1"/>
    <property type="molecule type" value="Genomic_DNA"/>
</dbReference>
<evidence type="ECO:0000256" key="4">
    <source>
        <dbReference type="ARBA" id="ARBA00022801"/>
    </source>
</evidence>
<dbReference type="PROSITE" id="PS51257">
    <property type="entry name" value="PROKAR_LIPOPROTEIN"/>
    <property type="match status" value="1"/>
</dbReference>
<protein>
    <recommendedName>
        <fullName evidence="3 6">Arabinogalactan endo-beta-1,4-galactanase</fullName>
        <ecNumber evidence="3 6">3.2.1.89</ecNumber>
    </recommendedName>
</protein>
<dbReference type="AlphaFoldDB" id="S7VKS8"/>
<dbReference type="eggNOG" id="COG3867">
    <property type="taxonomic scope" value="Bacteria"/>
</dbReference>
<keyword evidence="5 6" id="KW-0326">Glycosidase</keyword>
<dbReference type="Pfam" id="PF07745">
    <property type="entry name" value="Glyco_hydro_53"/>
    <property type="match status" value="1"/>
</dbReference>
<comment type="caution">
    <text evidence="7">The sequence shown here is derived from an EMBL/GenBank/DDBJ whole genome shotgun (WGS) entry which is preliminary data.</text>
</comment>
<dbReference type="GO" id="GO:0015926">
    <property type="term" value="F:glucosidase activity"/>
    <property type="evidence" value="ECO:0007669"/>
    <property type="project" value="InterPro"/>
</dbReference>
<reference evidence="7 8" key="1">
    <citation type="journal article" date="2013" name="Genome Announc.">
        <title>Draft Genome Sequence of Winogradskyella psychrotolerans RS-3T, Isolated from the Marine Transect of Kongsfjorden, Ny-Alesund, Svalbard, Arctic Ocean.</title>
        <authorList>
            <person name="Kumar Pinnaka A."/>
            <person name="Ara S."/>
            <person name="Singh A."/>
            <person name="Shivaji S."/>
        </authorList>
    </citation>
    <scope>NUCLEOTIDE SEQUENCE [LARGE SCALE GENOMIC DNA]</scope>
    <source>
        <strain evidence="7 8">RS-3</strain>
    </source>
</reference>